<keyword evidence="3" id="KW-1185">Reference proteome</keyword>
<dbReference type="PANTHER" id="PTHR31973:SF187">
    <property type="entry name" value="MUTATOR TRANSPOSASE MUDRA PROTEIN"/>
    <property type="match status" value="1"/>
</dbReference>
<evidence type="ECO:0000313" key="2">
    <source>
        <dbReference type="EMBL" id="KAK9266779.1"/>
    </source>
</evidence>
<proteinExistence type="predicted"/>
<accession>A0AAP0N8Z4</accession>
<dbReference type="EMBL" id="JBBPBK010000062">
    <property type="protein sequence ID" value="KAK9266779.1"/>
    <property type="molecule type" value="Genomic_DNA"/>
</dbReference>
<evidence type="ECO:0000313" key="3">
    <source>
        <dbReference type="Proteomes" id="UP001415857"/>
    </source>
</evidence>
<gene>
    <name evidence="2" type="ORF">L1049_012445</name>
</gene>
<name>A0AAP0N8Z4_LIQFO</name>
<reference evidence="2 3" key="1">
    <citation type="journal article" date="2024" name="Plant J.">
        <title>Genome sequences and population genomics reveal climatic adaptation and genomic divergence between two closely related sweetgum species.</title>
        <authorList>
            <person name="Xu W.Q."/>
            <person name="Ren C.Q."/>
            <person name="Zhang X.Y."/>
            <person name="Comes H.P."/>
            <person name="Liu X.H."/>
            <person name="Li Y.G."/>
            <person name="Kettle C.J."/>
            <person name="Jalonen R."/>
            <person name="Gaisberger H."/>
            <person name="Ma Y.Z."/>
            <person name="Qiu Y.X."/>
        </authorList>
    </citation>
    <scope>NUCLEOTIDE SEQUENCE [LARGE SCALE GENOMIC DNA]</scope>
    <source>
        <strain evidence="2">Hangzhou</strain>
    </source>
</reference>
<dbReference type="Proteomes" id="UP001415857">
    <property type="component" value="Unassembled WGS sequence"/>
</dbReference>
<dbReference type="InterPro" id="IPR018289">
    <property type="entry name" value="MULE_transposase_dom"/>
</dbReference>
<organism evidence="2 3">
    <name type="scientific">Liquidambar formosana</name>
    <name type="common">Formosan gum</name>
    <dbReference type="NCBI Taxonomy" id="63359"/>
    <lineage>
        <taxon>Eukaryota</taxon>
        <taxon>Viridiplantae</taxon>
        <taxon>Streptophyta</taxon>
        <taxon>Embryophyta</taxon>
        <taxon>Tracheophyta</taxon>
        <taxon>Spermatophyta</taxon>
        <taxon>Magnoliopsida</taxon>
        <taxon>eudicotyledons</taxon>
        <taxon>Gunneridae</taxon>
        <taxon>Pentapetalae</taxon>
        <taxon>Saxifragales</taxon>
        <taxon>Altingiaceae</taxon>
        <taxon>Liquidambar</taxon>
    </lineage>
</organism>
<dbReference type="PANTHER" id="PTHR31973">
    <property type="entry name" value="POLYPROTEIN, PUTATIVE-RELATED"/>
    <property type="match status" value="1"/>
</dbReference>
<comment type="caution">
    <text evidence="2">The sequence shown here is derived from an EMBL/GenBank/DDBJ whole genome shotgun (WGS) entry which is preliminary data.</text>
</comment>
<evidence type="ECO:0000259" key="1">
    <source>
        <dbReference type="Pfam" id="PF10551"/>
    </source>
</evidence>
<protein>
    <recommendedName>
        <fullName evidence="1">MULE transposase domain-containing protein</fullName>
    </recommendedName>
</protein>
<feature type="domain" description="MULE transposase" evidence="1">
    <location>
        <begin position="13"/>
        <end position="108"/>
    </location>
</feature>
<dbReference type="AlphaFoldDB" id="A0AAP0N8Z4"/>
<sequence>MTTGFNAGCRPFIGLDGCFLKTSFGGQLLSAVGRDGNNQMFPLAIAIVEAETKETWTWFIGNLLHAIGCGYRNSITFISDRQKGLVDTFEELLPDADHRYCIRHLYANFKALYKGQALKDELWWAATSYRVHDFEKYMETIKELDTGAYDWLKDIDPCQWSRAYFNPRSNQRQANYHNA</sequence>
<dbReference type="Pfam" id="PF10551">
    <property type="entry name" value="MULE"/>
    <property type="match status" value="1"/>
</dbReference>